<sequence>MRPAGSVAYVTSILLTGFEPFDGETVNPSWQAVLRAQALWDGPEDVHIAEIPVDFEACDRALADALDRFRPDLVIAVGQAGGRPGISVERVAINVDDARIPDNAGFQPVDAPIVPDGPAAYFSTLPIKACVEALTQAGIPASVSQTAGTYTCNHVFYRLMHTLQADRPDARGGFVHIPYAPEQAAARDQPSMSVELAALALLAIVRTSLDVAVDTRAPGGALH</sequence>
<keyword evidence="6 9" id="KW-0645">Protease</keyword>
<dbReference type="EC" id="3.4.19.3" evidence="9"/>
<keyword evidence="8 9" id="KW-0788">Thiol protease</keyword>
<proteinExistence type="inferred from homology"/>
<dbReference type="PRINTS" id="PR00706">
    <property type="entry name" value="PYROGLUPTASE"/>
</dbReference>
<dbReference type="GO" id="GO:0005829">
    <property type="term" value="C:cytosol"/>
    <property type="evidence" value="ECO:0007669"/>
    <property type="project" value="InterPro"/>
</dbReference>
<dbReference type="CDD" id="cd00501">
    <property type="entry name" value="Peptidase_C15"/>
    <property type="match status" value="1"/>
</dbReference>
<keyword evidence="5 9" id="KW-0963">Cytoplasm</keyword>
<evidence type="ECO:0000256" key="8">
    <source>
        <dbReference type="ARBA" id="ARBA00022807"/>
    </source>
</evidence>
<dbReference type="PIRSF" id="PIRSF015592">
    <property type="entry name" value="Prld-crbxl_pptds"/>
    <property type="match status" value="1"/>
</dbReference>
<dbReference type="NCBIfam" id="TIGR00504">
    <property type="entry name" value="pyro_pdase"/>
    <property type="match status" value="1"/>
</dbReference>
<dbReference type="EMBL" id="FNFU01000001">
    <property type="protein sequence ID" value="SDJ87342.1"/>
    <property type="molecule type" value="Genomic_DNA"/>
</dbReference>
<dbReference type="Gene3D" id="3.40.630.20">
    <property type="entry name" value="Peptidase C15, pyroglutamyl peptidase I-like"/>
    <property type="match status" value="1"/>
</dbReference>
<feature type="active site" evidence="9">
    <location>
        <position position="176"/>
    </location>
</feature>
<dbReference type="InterPro" id="IPR036440">
    <property type="entry name" value="Peptidase_C15-like_sf"/>
</dbReference>
<dbReference type="GO" id="GO:0006508">
    <property type="term" value="P:proteolysis"/>
    <property type="evidence" value="ECO:0007669"/>
    <property type="project" value="UniProtKB-KW"/>
</dbReference>
<comment type="function">
    <text evidence="2 9">Removes 5-oxoproline from various penultimate amino acid residues except L-proline.</text>
</comment>
<dbReference type="Proteomes" id="UP000198701">
    <property type="component" value="Unassembled WGS sequence"/>
</dbReference>
<comment type="similarity">
    <text evidence="4 9">Belongs to the peptidase C15 family.</text>
</comment>
<dbReference type="Pfam" id="PF01470">
    <property type="entry name" value="Peptidase_C15"/>
    <property type="match status" value="1"/>
</dbReference>
<dbReference type="STRING" id="386301.SAMN05216282_101140"/>
<feature type="active site" evidence="9 10">
    <location>
        <position position="89"/>
    </location>
</feature>
<evidence type="ECO:0000256" key="10">
    <source>
        <dbReference type="PROSITE-ProRule" id="PRU10076"/>
    </source>
</evidence>
<dbReference type="PROSITE" id="PS01333">
    <property type="entry name" value="PYRASE_GLU"/>
    <property type="match status" value="1"/>
</dbReference>
<dbReference type="FunFam" id="3.40.630.20:FF:000001">
    <property type="entry name" value="Pyrrolidone-carboxylate peptidase"/>
    <property type="match status" value="1"/>
</dbReference>
<evidence type="ECO:0000256" key="4">
    <source>
        <dbReference type="ARBA" id="ARBA00006641"/>
    </source>
</evidence>
<dbReference type="SUPFAM" id="SSF53182">
    <property type="entry name" value="Pyrrolidone carboxyl peptidase (pyroglutamate aminopeptidase)"/>
    <property type="match status" value="1"/>
</dbReference>
<evidence type="ECO:0000256" key="2">
    <source>
        <dbReference type="ARBA" id="ARBA00002280"/>
    </source>
</evidence>
<comment type="catalytic activity">
    <reaction evidence="1 9 10">
        <text>Release of an N-terminal pyroglutamyl group from a polypeptide, the second amino acid generally not being Pro.</text>
        <dbReference type="EC" id="3.4.19.3"/>
    </reaction>
</comment>
<evidence type="ECO:0000256" key="9">
    <source>
        <dbReference type="HAMAP-Rule" id="MF_00417"/>
    </source>
</evidence>
<dbReference type="InterPro" id="IPR029762">
    <property type="entry name" value="PGP-I_bact-type"/>
</dbReference>
<comment type="subcellular location">
    <subcellularLocation>
        <location evidence="3 9">Cytoplasm</location>
    </subcellularLocation>
</comment>
<reference evidence="11 12" key="1">
    <citation type="submission" date="2016-10" db="EMBL/GenBank/DDBJ databases">
        <authorList>
            <person name="de Groot N.N."/>
        </authorList>
    </citation>
    <scope>NUCLEOTIDE SEQUENCE [LARGE SCALE GENOMIC DNA]</scope>
    <source>
        <strain evidence="11 12">CGMCC 1.5382</strain>
    </source>
</reference>
<name>A0A1G8X9Q1_9MICO</name>
<organism evidence="11 12">
    <name type="scientific">Cryobacterium psychrotolerans</name>
    <dbReference type="NCBI Taxonomy" id="386301"/>
    <lineage>
        <taxon>Bacteria</taxon>
        <taxon>Bacillati</taxon>
        <taxon>Actinomycetota</taxon>
        <taxon>Actinomycetes</taxon>
        <taxon>Micrococcales</taxon>
        <taxon>Microbacteriaceae</taxon>
        <taxon>Cryobacterium</taxon>
    </lineage>
</organism>
<protein>
    <recommendedName>
        <fullName evidence="9">Pyrrolidone-carboxylate peptidase</fullName>
        <ecNumber evidence="9">3.4.19.3</ecNumber>
    </recommendedName>
    <alternativeName>
        <fullName evidence="9">5-oxoprolyl-peptidase</fullName>
    </alternativeName>
    <alternativeName>
        <fullName evidence="9">Pyroglutamyl-peptidase I</fullName>
        <shortName evidence="9">PGP-I</shortName>
        <shortName evidence="9">Pyrase</shortName>
    </alternativeName>
</protein>
<dbReference type="InterPro" id="IPR000816">
    <property type="entry name" value="Peptidase_C15"/>
</dbReference>
<gene>
    <name evidence="9" type="primary">pcp</name>
    <name evidence="11" type="ORF">SAMN05216282_101140</name>
</gene>
<dbReference type="GO" id="GO:0016920">
    <property type="term" value="F:pyroglutamyl-peptidase activity"/>
    <property type="evidence" value="ECO:0007669"/>
    <property type="project" value="UniProtKB-UniRule"/>
</dbReference>
<dbReference type="PANTHER" id="PTHR23402:SF1">
    <property type="entry name" value="PYROGLUTAMYL-PEPTIDASE I"/>
    <property type="match status" value="1"/>
</dbReference>
<evidence type="ECO:0000256" key="7">
    <source>
        <dbReference type="ARBA" id="ARBA00022801"/>
    </source>
</evidence>
<feature type="active site" evidence="9">
    <location>
        <position position="152"/>
    </location>
</feature>
<evidence type="ECO:0000256" key="1">
    <source>
        <dbReference type="ARBA" id="ARBA00001770"/>
    </source>
</evidence>
<accession>A0A1G8X9Q1</accession>
<evidence type="ECO:0000256" key="5">
    <source>
        <dbReference type="ARBA" id="ARBA00022490"/>
    </source>
</evidence>
<dbReference type="NCBIfam" id="NF009676">
    <property type="entry name" value="PRK13197.1"/>
    <property type="match status" value="1"/>
</dbReference>
<evidence type="ECO:0000256" key="3">
    <source>
        <dbReference type="ARBA" id="ARBA00004496"/>
    </source>
</evidence>
<comment type="subunit">
    <text evidence="9">Homotetramer.</text>
</comment>
<evidence type="ECO:0000313" key="11">
    <source>
        <dbReference type="EMBL" id="SDJ87342.1"/>
    </source>
</evidence>
<keyword evidence="7 9" id="KW-0378">Hydrolase</keyword>
<dbReference type="AlphaFoldDB" id="A0A1G8X9Q1"/>
<dbReference type="InterPro" id="IPR033693">
    <property type="entry name" value="PGPEP1_Glu_AS"/>
</dbReference>
<dbReference type="PANTHER" id="PTHR23402">
    <property type="entry name" value="PROTEASE FAMILY C15 PYROGLUTAMYL-PEPTIDASE I-RELATED"/>
    <property type="match status" value="1"/>
</dbReference>
<dbReference type="InterPro" id="IPR016125">
    <property type="entry name" value="Peptidase_C15-like"/>
</dbReference>
<evidence type="ECO:0000313" key="12">
    <source>
        <dbReference type="Proteomes" id="UP000198701"/>
    </source>
</evidence>
<evidence type="ECO:0000256" key="6">
    <source>
        <dbReference type="ARBA" id="ARBA00022670"/>
    </source>
</evidence>
<keyword evidence="12" id="KW-1185">Reference proteome</keyword>
<dbReference type="HAMAP" id="MF_00417">
    <property type="entry name" value="Pyrrolid_peptidase"/>
    <property type="match status" value="1"/>
</dbReference>